<organism evidence="1 2">
    <name type="scientific">Ancylostoma ceylanicum</name>
    <dbReference type="NCBI Taxonomy" id="53326"/>
    <lineage>
        <taxon>Eukaryota</taxon>
        <taxon>Metazoa</taxon>
        <taxon>Ecdysozoa</taxon>
        <taxon>Nematoda</taxon>
        <taxon>Chromadorea</taxon>
        <taxon>Rhabditida</taxon>
        <taxon>Rhabditina</taxon>
        <taxon>Rhabditomorpha</taxon>
        <taxon>Strongyloidea</taxon>
        <taxon>Ancylostomatidae</taxon>
        <taxon>Ancylostomatinae</taxon>
        <taxon>Ancylostoma</taxon>
    </lineage>
</organism>
<dbReference type="Proteomes" id="UP000054495">
    <property type="component" value="Unassembled WGS sequence"/>
</dbReference>
<dbReference type="AlphaFoldDB" id="A0A0D6L8A2"/>
<gene>
    <name evidence="1" type="ORF">ANCCEY_12865</name>
</gene>
<accession>A0A0D6L8A2</accession>
<evidence type="ECO:0000313" key="1">
    <source>
        <dbReference type="EMBL" id="EPB68040.1"/>
    </source>
</evidence>
<reference evidence="1 2" key="1">
    <citation type="submission" date="2013-05" db="EMBL/GenBank/DDBJ databases">
        <title>Draft genome of the parasitic nematode Anyclostoma ceylanicum.</title>
        <authorList>
            <person name="Mitreva M."/>
        </authorList>
    </citation>
    <scope>NUCLEOTIDE SEQUENCE [LARGE SCALE GENOMIC DNA]</scope>
</reference>
<dbReference type="EMBL" id="KE125516">
    <property type="protein sequence ID" value="EPB68040.1"/>
    <property type="molecule type" value="Genomic_DNA"/>
</dbReference>
<dbReference type="InterPro" id="IPR036397">
    <property type="entry name" value="RNaseH_sf"/>
</dbReference>
<keyword evidence="2" id="KW-1185">Reference proteome</keyword>
<dbReference type="InterPro" id="IPR012337">
    <property type="entry name" value="RNaseH-like_sf"/>
</dbReference>
<evidence type="ECO:0008006" key="3">
    <source>
        <dbReference type="Google" id="ProtNLM"/>
    </source>
</evidence>
<proteinExistence type="predicted"/>
<sequence>MWRLRGLSDLRRYRGKLKLHRRIDSRPVLKILAILKDCVQALKQNPGLSRELSNREIDWRHITPYAPWQGGVYERLIQSVKHSLYKTVGQAVLSFDELATVLVEIEALLNTRPLLYVDSNSVNESILQPTDFQQNQLEINYPFDFNPELCKPIPEAQVDTDISSDK</sequence>
<protein>
    <recommendedName>
        <fullName evidence="3">Integrase catalytic domain-containing protein</fullName>
    </recommendedName>
</protein>
<dbReference type="GO" id="GO:0003676">
    <property type="term" value="F:nucleic acid binding"/>
    <property type="evidence" value="ECO:0007669"/>
    <property type="project" value="InterPro"/>
</dbReference>
<name>A0A0D6L8A2_9BILA</name>
<dbReference type="Gene3D" id="3.30.420.10">
    <property type="entry name" value="Ribonuclease H-like superfamily/Ribonuclease H"/>
    <property type="match status" value="1"/>
</dbReference>
<dbReference type="SUPFAM" id="SSF53098">
    <property type="entry name" value="Ribonuclease H-like"/>
    <property type="match status" value="1"/>
</dbReference>
<evidence type="ECO:0000313" key="2">
    <source>
        <dbReference type="Proteomes" id="UP000054495"/>
    </source>
</evidence>